<keyword evidence="2" id="KW-0479">Metal-binding</keyword>
<feature type="compositionally biased region" description="Low complexity" evidence="10">
    <location>
        <begin position="7"/>
        <end position="19"/>
    </location>
</feature>
<dbReference type="CDD" id="cd06960">
    <property type="entry name" value="NR_DBD_HNF4A"/>
    <property type="match status" value="1"/>
</dbReference>
<dbReference type="InterPro" id="IPR000536">
    <property type="entry name" value="Nucl_hrmn_rcpt_lig-bd"/>
</dbReference>
<keyword evidence="6" id="KW-0238">DNA-binding</keyword>
<evidence type="ECO:0000256" key="9">
    <source>
        <dbReference type="ARBA" id="ARBA00023242"/>
    </source>
</evidence>
<dbReference type="InterPro" id="IPR001723">
    <property type="entry name" value="Nuclear_hrmn_rcpt"/>
</dbReference>
<dbReference type="Pfam" id="PF00105">
    <property type="entry name" value="zf-C4"/>
    <property type="match status" value="1"/>
</dbReference>
<dbReference type="InterPro" id="IPR049636">
    <property type="entry name" value="HNF4-like_DBD"/>
</dbReference>
<evidence type="ECO:0000256" key="6">
    <source>
        <dbReference type="ARBA" id="ARBA00023125"/>
    </source>
</evidence>
<dbReference type="PANTHER" id="PTHR24083">
    <property type="entry name" value="NUCLEAR HORMONE RECEPTOR"/>
    <property type="match status" value="1"/>
</dbReference>
<dbReference type="Proteomes" id="UP000274429">
    <property type="component" value="Unassembled WGS sequence"/>
</dbReference>
<keyword evidence="8" id="KW-0675">Receptor</keyword>
<evidence type="ECO:0000313" key="13">
    <source>
        <dbReference type="EMBL" id="VDM32047.1"/>
    </source>
</evidence>
<dbReference type="PRINTS" id="PR00047">
    <property type="entry name" value="STROIDFINGER"/>
</dbReference>
<reference evidence="13 14" key="2">
    <citation type="submission" date="2018-11" db="EMBL/GenBank/DDBJ databases">
        <authorList>
            <consortium name="Pathogen Informatics"/>
        </authorList>
    </citation>
    <scope>NUCLEOTIDE SEQUENCE [LARGE SCALE GENOMIC DNA]</scope>
</reference>
<dbReference type="SUPFAM" id="SSF57716">
    <property type="entry name" value="Glucocorticoid receptor-like (DNA-binding domain)"/>
    <property type="match status" value="1"/>
</dbReference>
<dbReference type="GO" id="GO:0005634">
    <property type="term" value="C:nucleus"/>
    <property type="evidence" value="ECO:0007669"/>
    <property type="project" value="UniProtKB-SubCell"/>
</dbReference>
<evidence type="ECO:0000259" key="11">
    <source>
        <dbReference type="PROSITE" id="PS51030"/>
    </source>
</evidence>
<keyword evidence="4" id="KW-0862">Zinc</keyword>
<dbReference type="SUPFAM" id="SSF48508">
    <property type="entry name" value="Nuclear receptor ligand-binding domain"/>
    <property type="match status" value="1"/>
</dbReference>
<comment type="subcellular location">
    <subcellularLocation>
        <location evidence="1">Nucleus</location>
    </subcellularLocation>
</comment>
<dbReference type="Gene3D" id="1.10.565.10">
    <property type="entry name" value="Retinoid X Receptor"/>
    <property type="match status" value="2"/>
</dbReference>
<evidence type="ECO:0000313" key="14">
    <source>
        <dbReference type="Proteomes" id="UP000274429"/>
    </source>
</evidence>
<evidence type="ECO:0000256" key="2">
    <source>
        <dbReference type="ARBA" id="ARBA00022723"/>
    </source>
</evidence>
<evidence type="ECO:0000256" key="5">
    <source>
        <dbReference type="ARBA" id="ARBA00023015"/>
    </source>
</evidence>
<dbReference type="GO" id="GO:0000978">
    <property type="term" value="F:RNA polymerase II cis-regulatory region sequence-specific DNA binding"/>
    <property type="evidence" value="ECO:0007669"/>
    <property type="project" value="InterPro"/>
</dbReference>
<name>A0A0R3X2V7_HYDTA</name>
<evidence type="ECO:0000256" key="4">
    <source>
        <dbReference type="ARBA" id="ARBA00022833"/>
    </source>
</evidence>
<feature type="region of interest" description="Disordered" evidence="10">
    <location>
        <begin position="1"/>
        <end position="40"/>
    </location>
</feature>
<feature type="domain" description="NR LBD" evidence="12">
    <location>
        <begin position="339"/>
        <end position="719"/>
    </location>
</feature>
<sequence length="729" mass="80186">MSMEVWSNPNNTPSVTPPANEGPDPLHAMPTTAEPPPPALNAFDNSIFASLISENDEKTLVDLKPEVILNADLQIGSGTPKPDLGSLYGGFQSNIQASTPYGVTTTHCTVIPVASQLRGLASQSTCITSYPSYSYASTRYLPHTSVCPQYMQPSPISMGNNRGISHQHLHSFSSPLLRSHSSFTTSASPNFSNYTVWQKCLNSPHHRSIPTAVRKASRSYSGMPCAVCGAPATGKRYGAVSCDSCSAFFGVATLLGIQCECSNKPSPSDDAYHLHCHYCMLTKCLAVGMCKEAVQFEKSHEDPTFSNVQDYLNLMPPVTSAVCSYGGTNNSSGSRLSSVTAATVEQIGKAESLVFDVPPLDLPEGKPIFAEENDWSSLQTNVEESIINLVLWSQQIPLFSEFSESDRFTLLRAGCIQLLLVHFIFRLANSLSESHSPTSPWFSNSRSQKSFSSTSVAPVESTAVPPTSPDIPVLVADALFPVHSAPEYILFSQQAESDLRNAGRWHESRVLMNILPVDEGYHPIGITSVSNELNAQCLSRRRILCRIFDLARLFKRLCLSVEALGCLRMVILFNPGGYRSSRRCMRVELRARDSPPQLGDESPLLRCKVEVNGDVERYLSSLLFNLVVLTDFIVYADLPELTEETRERVESRRDEAFVCLEHTLVRADQKTALGRMAQMCLNLADLSFVAEVIYSKTSPNPFLSLRYLAYLLECFYKSDTTTTVSEPNI</sequence>
<dbReference type="InterPro" id="IPR013088">
    <property type="entry name" value="Znf_NHR/GATA"/>
</dbReference>
<organism evidence="15">
    <name type="scientific">Hydatigena taeniaeformis</name>
    <name type="common">Feline tapeworm</name>
    <name type="synonym">Taenia taeniaeformis</name>
    <dbReference type="NCBI Taxonomy" id="6205"/>
    <lineage>
        <taxon>Eukaryota</taxon>
        <taxon>Metazoa</taxon>
        <taxon>Spiralia</taxon>
        <taxon>Lophotrochozoa</taxon>
        <taxon>Platyhelminthes</taxon>
        <taxon>Cestoda</taxon>
        <taxon>Eucestoda</taxon>
        <taxon>Cyclophyllidea</taxon>
        <taxon>Taeniidae</taxon>
        <taxon>Hydatigera</taxon>
    </lineage>
</organism>
<evidence type="ECO:0000256" key="8">
    <source>
        <dbReference type="ARBA" id="ARBA00023170"/>
    </source>
</evidence>
<dbReference type="AlphaFoldDB" id="A0A0R3X2V7"/>
<gene>
    <name evidence="13" type="ORF">TTAC_LOCUS7632</name>
</gene>
<dbReference type="SMART" id="SM00430">
    <property type="entry name" value="HOLI"/>
    <property type="match status" value="1"/>
</dbReference>
<accession>A0A0R3X2V7</accession>
<dbReference type="GO" id="GO:0003700">
    <property type="term" value="F:DNA-binding transcription factor activity"/>
    <property type="evidence" value="ECO:0007669"/>
    <property type="project" value="InterPro"/>
</dbReference>
<dbReference type="PROSITE" id="PS51843">
    <property type="entry name" value="NR_LBD"/>
    <property type="match status" value="1"/>
</dbReference>
<feature type="domain" description="Nuclear receptor" evidence="11">
    <location>
        <begin position="222"/>
        <end position="296"/>
    </location>
</feature>
<proteinExistence type="predicted"/>
<dbReference type="OrthoDB" id="6247587at2759"/>
<dbReference type="GO" id="GO:0008270">
    <property type="term" value="F:zinc ion binding"/>
    <property type="evidence" value="ECO:0007669"/>
    <property type="project" value="UniProtKB-KW"/>
</dbReference>
<dbReference type="InterPro" id="IPR035500">
    <property type="entry name" value="NHR-like_dom_sf"/>
</dbReference>
<evidence type="ECO:0000256" key="10">
    <source>
        <dbReference type="SAM" id="MobiDB-lite"/>
    </source>
</evidence>
<dbReference type="PROSITE" id="PS51030">
    <property type="entry name" value="NUCLEAR_REC_DBD_2"/>
    <property type="match status" value="1"/>
</dbReference>
<keyword evidence="14" id="KW-1185">Reference proteome</keyword>
<keyword evidence="9" id="KW-0539">Nucleus</keyword>
<keyword evidence="5" id="KW-0805">Transcription regulation</keyword>
<dbReference type="InterPro" id="IPR050274">
    <property type="entry name" value="Nuclear_hormone_rcpt_NR2"/>
</dbReference>
<dbReference type="EMBL" id="UYWX01020389">
    <property type="protein sequence ID" value="VDM32047.1"/>
    <property type="molecule type" value="Genomic_DNA"/>
</dbReference>
<reference evidence="15" key="1">
    <citation type="submission" date="2017-02" db="UniProtKB">
        <authorList>
            <consortium name="WormBaseParasite"/>
        </authorList>
    </citation>
    <scope>IDENTIFICATION</scope>
</reference>
<protein>
    <submittedName>
        <fullName evidence="15">Retinoic acid receptor RXR</fullName>
    </submittedName>
</protein>
<keyword evidence="7" id="KW-0804">Transcription</keyword>
<dbReference type="PRINTS" id="PR00398">
    <property type="entry name" value="STRDHORMONER"/>
</dbReference>
<dbReference type="SMART" id="SM00399">
    <property type="entry name" value="ZnF_C4"/>
    <property type="match status" value="1"/>
</dbReference>
<evidence type="ECO:0000256" key="3">
    <source>
        <dbReference type="ARBA" id="ARBA00022771"/>
    </source>
</evidence>
<evidence type="ECO:0000259" key="12">
    <source>
        <dbReference type="PROSITE" id="PS51843"/>
    </source>
</evidence>
<keyword evidence="3" id="KW-0863">Zinc-finger</keyword>
<evidence type="ECO:0000256" key="7">
    <source>
        <dbReference type="ARBA" id="ARBA00023163"/>
    </source>
</evidence>
<evidence type="ECO:0000256" key="1">
    <source>
        <dbReference type="ARBA" id="ARBA00004123"/>
    </source>
</evidence>
<dbReference type="Gene3D" id="3.30.50.10">
    <property type="entry name" value="Erythroid Transcription Factor GATA-1, subunit A"/>
    <property type="match status" value="1"/>
</dbReference>
<dbReference type="STRING" id="6205.A0A0R3X2V7"/>
<dbReference type="InterPro" id="IPR001628">
    <property type="entry name" value="Znf_hrmn_rcpt"/>
</dbReference>
<dbReference type="WBParaSite" id="TTAC_0000764701-mRNA-1">
    <property type="protein sequence ID" value="TTAC_0000764701-mRNA-1"/>
    <property type="gene ID" value="TTAC_0000764701"/>
</dbReference>
<evidence type="ECO:0000313" key="15">
    <source>
        <dbReference type="WBParaSite" id="TTAC_0000764701-mRNA-1"/>
    </source>
</evidence>